<gene>
    <name evidence="2" type="ORF">F2Q69_00037171</name>
</gene>
<name>A0A8S9SPK6_BRACR</name>
<comment type="caution">
    <text evidence="2">The sequence shown here is derived from an EMBL/GenBank/DDBJ whole genome shotgun (WGS) entry which is preliminary data.</text>
</comment>
<organism evidence="2 3">
    <name type="scientific">Brassica cretica</name>
    <name type="common">Mustard</name>
    <dbReference type="NCBI Taxonomy" id="69181"/>
    <lineage>
        <taxon>Eukaryota</taxon>
        <taxon>Viridiplantae</taxon>
        <taxon>Streptophyta</taxon>
        <taxon>Embryophyta</taxon>
        <taxon>Tracheophyta</taxon>
        <taxon>Spermatophyta</taxon>
        <taxon>Magnoliopsida</taxon>
        <taxon>eudicotyledons</taxon>
        <taxon>Gunneridae</taxon>
        <taxon>Pentapetalae</taxon>
        <taxon>rosids</taxon>
        <taxon>malvids</taxon>
        <taxon>Brassicales</taxon>
        <taxon>Brassicaceae</taxon>
        <taxon>Brassiceae</taxon>
        <taxon>Brassica</taxon>
    </lineage>
</organism>
<evidence type="ECO:0000313" key="2">
    <source>
        <dbReference type="EMBL" id="KAF3602264.1"/>
    </source>
</evidence>
<evidence type="ECO:0000313" key="3">
    <source>
        <dbReference type="Proteomes" id="UP000712600"/>
    </source>
</evidence>
<feature type="region of interest" description="Disordered" evidence="1">
    <location>
        <begin position="1"/>
        <end position="20"/>
    </location>
</feature>
<protein>
    <submittedName>
        <fullName evidence="2">Uncharacterized protein</fullName>
    </submittedName>
</protein>
<dbReference type="Proteomes" id="UP000712600">
    <property type="component" value="Unassembled WGS sequence"/>
</dbReference>
<sequence>MIEERFRSSTGGGSLQRPASPLRFQCEGHAFGRMSSRSSSCGHEALTVFSSRL</sequence>
<evidence type="ECO:0000256" key="1">
    <source>
        <dbReference type="SAM" id="MobiDB-lite"/>
    </source>
</evidence>
<dbReference type="EMBL" id="QGKX02000004">
    <property type="protein sequence ID" value="KAF3602264.1"/>
    <property type="molecule type" value="Genomic_DNA"/>
</dbReference>
<reference evidence="2" key="1">
    <citation type="submission" date="2019-12" db="EMBL/GenBank/DDBJ databases">
        <title>Genome sequencing and annotation of Brassica cretica.</title>
        <authorList>
            <person name="Studholme D.J."/>
            <person name="Sarris P."/>
        </authorList>
    </citation>
    <scope>NUCLEOTIDE SEQUENCE</scope>
    <source>
        <strain evidence="2">PFS-109/04</strain>
        <tissue evidence="2">Leaf</tissue>
    </source>
</reference>
<proteinExistence type="predicted"/>
<dbReference type="AlphaFoldDB" id="A0A8S9SPK6"/>
<accession>A0A8S9SPK6</accession>